<comment type="caution">
    <text evidence="1">The sequence shown here is derived from an EMBL/GenBank/DDBJ whole genome shotgun (WGS) entry which is preliminary data.</text>
</comment>
<name>A0AAN5RH67_KLEOX</name>
<dbReference type="AlphaFoldDB" id="A0AAN5RH67"/>
<sequence length="87" mass="9960">MQDKKTASLSEYERFVLASLYRQAEEEGGCPLSATARERIREEFLASREKAAPAHRYYRRRHTGGDAEAAFQWKPSGPMRTIRKAGK</sequence>
<proteinExistence type="predicted"/>
<reference evidence="1" key="2">
    <citation type="submission" date="2020-11" db="EMBL/GenBank/DDBJ databases">
        <authorList>
            <consortium name="NCBI Pathogen Detection Project"/>
        </authorList>
    </citation>
    <scope>NUCLEOTIDE SEQUENCE</scope>
    <source>
        <strain evidence="1">R404</strain>
    </source>
</reference>
<reference evidence="1" key="1">
    <citation type="journal article" date="2018" name="Genome Biol.">
        <title>SKESA: strategic k-mer extension for scrupulous assemblies.</title>
        <authorList>
            <person name="Souvorov A."/>
            <person name="Agarwala R."/>
            <person name="Lipman D.J."/>
        </authorList>
    </citation>
    <scope>NUCLEOTIDE SEQUENCE</scope>
    <source>
        <strain evidence="1">R404</strain>
    </source>
</reference>
<dbReference type="EMBL" id="DACSEO010000162">
    <property type="protein sequence ID" value="HAT1685219.1"/>
    <property type="molecule type" value="Genomic_DNA"/>
</dbReference>
<protein>
    <submittedName>
        <fullName evidence="1">Uncharacterized protein</fullName>
    </submittedName>
</protein>
<accession>A0AAN5RH67</accession>
<organism evidence="1 2">
    <name type="scientific">Klebsiella oxytoca</name>
    <dbReference type="NCBI Taxonomy" id="571"/>
    <lineage>
        <taxon>Bacteria</taxon>
        <taxon>Pseudomonadati</taxon>
        <taxon>Pseudomonadota</taxon>
        <taxon>Gammaproteobacteria</taxon>
        <taxon>Enterobacterales</taxon>
        <taxon>Enterobacteriaceae</taxon>
        <taxon>Klebsiella/Raoultella group</taxon>
        <taxon>Klebsiella</taxon>
    </lineage>
</organism>
<evidence type="ECO:0000313" key="2">
    <source>
        <dbReference type="Proteomes" id="UP000856143"/>
    </source>
</evidence>
<evidence type="ECO:0000313" key="1">
    <source>
        <dbReference type="EMBL" id="HAT1685219.1"/>
    </source>
</evidence>
<dbReference type="Proteomes" id="UP000856143">
    <property type="component" value="Unassembled WGS sequence"/>
</dbReference>
<gene>
    <name evidence="1" type="ORF">I8Y21_006057</name>
</gene>